<dbReference type="GO" id="GO:0031177">
    <property type="term" value="F:phosphopantetheine binding"/>
    <property type="evidence" value="ECO:0007669"/>
    <property type="project" value="TreeGrafter"/>
</dbReference>
<dbReference type="GO" id="GO:0005829">
    <property type="term" value="C:cytosol"/>
    <property type="evidence" value="ECO:0007669"/>
    <property type="project" value="TreeGrafter"/>
</dbReference>
<dbReference type="Proteomes" id="UP001155901">
    <property type="component" value="Unassembled WGS sequence"/>
</dbReference>
<keyword evidence="1" id="KW-0596">Phosphopantetheine</keyword>
<feature type="non-terminal residue" evidence="4">
    <location>
        <position position="152"/>
    </location>
</feature>
<reference evidence="4" key="1">
    <citation type="submission" date="2021-07" db="EMBL/GenBank/DDBJ databases">
        <title>Characterization of violacein-producing bacteria and related species.</title>
        <authorList>
            <person name="Wilson H.S."/>
            <person name="De Leon M.E."/>
        </authorList>
    </citation>
    <scope>NUCLEOTIDE SEQUENCE</scope>
    <source>
        <strain evidence="4">HSC-15S17</strain>
    </source>
</reference>
<accession>A0AA41HC44</accession>
<keyword evidence="2" id="KW-0597">Phosphoprotein</keyword>
<dbReference type="AlphaFoldDB" id="A0AA41HC44"/>
<dbReference type="Pfam" id="PF00501">
    <property type="entry name" value="AMP-binding"/>
    <property type="match status" value="1"/>
</dbReference>
<sequence>ETTTYSTWVTMTREQGFIAHIGRPVANTQVYILDARRQPVPAGVAGELYIGGAGVARGYLNLPQMTEQRFLSDPFAGVAGARMYKTGDLGRHLADGNIEYLGRNDFQVKIRGFRIELGEIETKLSACAGVREAVVLAREDQPGDKRLVAYLL</sequence>
<evidence type="ECO:0000313" key="5">
    <source>
        <dbReference type="Proteomes" id="UP001155901"/>
    </source>
</evidence>
<evidence type="ECO:0000313" key="4">
    <source>
        <dbReference type="EMBL" id="MBV6325777.1"/>
    </source>
</evidence>
<evidence type="ECO:0000256" key="2">
    <source>
        <dbReference type="ARBA" id="ARBA00022553"/>
    </source>
</evidence>
<dbReference type="GO" id="GO:0044550">
    <property type="term" value="P:secondary metabolite biosynthetic process"/>
    <property type="evidence" value="ECO:0007669"/>
    <property type="project" value="TreeGrafter"/>
</dbReference>
<dbReference type="RefSeq" id="WP_217946713.1">
    <property type="nucleotide sequence ID" value="NZ_JAHTGR010000121.1"/>
</dbReference>
<dbReference type="InterPro" id="IPR000873">
    <property type="entry name" value="AMP-dep_synth/lig_dom"/>
</dbReference>
<gene>
    <name evidence="4" type="ORF">KVP70_33255</name>
</gene>
<protein>
    <submittedName>
        <fullName evidence="4">AMP-binding protein</fullName>
    </submittedName>
</protein>
<evidence type="ECO:0000256" key="1">
    <source>
        <dbReference type="ARBA" id="ARBA00022450"/>
    </source>
</evidence>
<comment type="caution">
    <text evidence="4">The sequence shown here is derived from an EMBL/GenBank/DDBJ whole genome shotgun (WGS) entry which is preliminary data.</text>
</comment>
<dbReference type="PANTHER" id="PTHR45527">
    <property type="entry name" value="NONRIBOSOMAL PEPTIDE SYNTHETASE"/>
    <property type="match status" value="1"/>
</dbReference>
<organism evidence="4 5">
    <name type="scientific">Duganella violaceipulchra</name>
    <dbReference type="NCBI Taxonomy" id="2849652"/>
    <lineage>
        <taxon>Bacteria</taxon>
        <taxon>Pseudomonadati</taxon>
        <taxon>Pseudomonadota</taxon>
        <taxon>Betaproteobacteria</taxon>
        <taxon>Burkholderiales</taxon>
        <taxon>Oxalobacteraceae</taxon>
        <taxon>Telluria group</taxon>
        <taxon>Duganella</taxon>
    </lineage>
</organism>
<dbReference type="FunFam" id="2.30.38.10:FF:000001">
    <property type="entry name" value="Non-ribosomal peptide synthetase PvdI"/>
    <property type="match status" value="1"/>
</dbReference>
<dbReference type="EMBL" id="JAHTGR010000121">
    <property type="protein sequence ID" value="MBV6325777.1"/>
    <property type="molecule type" value="Genomic_DNA"/>
</dbReference>
<dbReference type="GO" id="GO:0043041">
    <property type="term" value="P:amino acid activation for nonribosomal peptide biosynthetic process"/>
    <property type="evidence" value="ECO:0007669"/>
    <property type="project" value="TreeGrafter"/>
</dbReference>
<feature type="non-terminal residue" evidence="4">
    <location>
        <position position="1"/>
    </location>
</feature>
<dbReference type="PANTHER" id="PTHR45527:SF14">
    <property type="entry name" value="PLIPASTATIN SYNTHASE SUBUNIT B"/>
    <property type="match status" value="1"/>
</dbReference>
<feature type="domain" description="AMP-dependent synthetase/ligase" evidence="3">
    <location>
        <begin position="1"/>
        <end position="60"/>
    </location>
</feature>
<evidence type="ECO:0000259" key="3">
    <source>
        <dbReference type="Pfam" id="PF00501"/>
    </source>
</evidence>
<proteinExistence type="predicted"/>
<name>A0AA41HC44_9BURK</name>